<dbReference type="InterPro" id="IPR038488">
    <property type="entry name" value="Integrase_DNA-bd_sf"/>
</dbReference>
<dbReference type="RefSeq" id="WP_104830717.1">
    <property type="nucleotide sequence ID" value="NZ_PJCH01000010.1"/>
</dbReference>
<comment type="caution">
    <text evidence="8">The sequence shown here is derived from an EMBL/GenBank/DDBJ whole genome shotgun (WGS) entry which is preliminary data.</text>
</comment>
<dbReference type="InterPro" id="IPR011010">
    <property type="entry name" value="DNA_brk_join_enz"/>
</dbReference>
<dbReference type="Pfam" id="PF00589">
    <property type="entry name" value="Phage_integrase"/>
    <property type="match status" value="1"/>
</dbReference>
<reference evidence="8 9" key="1">
    <citation type="submission" date="2017-12" db="EMBL/GenBank/DDBJ databases">
        <authorList>
            <person name="Hurst M.R.H."/>
        </authorList>
    </citation>
    <scope>NUCLEOTIDE SEQUENCE [LARGE SCALE GENOMIC DNA]</scope>
    <source>
        <strain evidence="8 9">SY-3-19</strain>
    </source>
</reference>
<feature type="domain" description="Tyr recombinase" evidence="6">
    <location>
        <begin position="187"/>
        <end position="356"/>
    </location>
</feature>
<evidence type="ECO:0000313" key="9">
    <source>
        <dbReference type="Proteomes" id="UP000239504"/>
    </source>
</evidence>
<dbReference type="Pfam" id="PF13356">
    <property type="entry name" value="Arm-DNA-bind_3"/>
    <property type="match status" value="1"/>
</dbReference>
<dbReference type="Gene3D" id="1.10.150.130">
    <property type="match status" value="1"/>
</dbReference>
<sequence length="425" mass="47353">MEDHAHDIQKEFFEWDDAVTGLALRHRPNQRPAWCVQFRHDGHTRRRTLGPKHELSLEDARDAARDLIRELTGDGASRKNALPKDAAVAICAEAYLKHGAAIWKPTTLRTHRYLAARYIHPEFGHLPAASIDPEHVAQWRSGIGKSHDTASRALAVMSGIMRHAELLGVREAGSNPCQGMRRRKNGFKAQRLTAEDYARLGKAIRRLEQHQPVIAKLIRFIAFTGCRKTEARLLKWDMIDGRRAALPDSKTGPRALWLGQPALRVIAEQPRIADYVFAVGAEPVKESKLDWEWRNVRAKAKLKTLRLHDLRHGFASVAITSGEPLRTVSGLLGHTELKTTAGYVAIDEGPVLAAAERVAQYLTKAMSAKPDHEAADDPVLADFLAQQKTMAEYALSTGVSYPLLRSKLETHMEAVKSRLGMEASS</sequence>
<dbReference type="InterPro" id="IPR010998">
    <property type="entry name" value="Integrase_recombinase_N"/>
</dbReference>
<organism evidence="8 9">
    <name type="scientific">Hyphococcus luteus</name>
    <dbReference type="NCBI Taxonomy" id="2058213"/>
    <lineage>
        <taxon>Bacteria</taxon>
        <taxon>Pseudomonadati</taxon>
        <taxon>Pseudomonadota</taxon>
        <taxon>Alphaproteobacteria</taxon>
        <taxon>Parvularculales</taxon>
        <taxon>Parvularculaceae</taxon>
        <taxon>Hyphococcus</taxon>
    </lineage>
</organism>
<dbReference type="Gene3D" id="1.10.443.10">
    <property type="entry name" value="Intergrase catalytic core"/>
    <property type="match status" value="1"/>
</dbReference>
<dbReference type="Proteomes" id="UP000239504">
    <property type="component" value="Unassembled WGS sequence"/>
</dbReference>
<accession>A0A2S7K3T2</accession>
<dbReference type="AlphaFoldDB" id="A0A2S7K3T2"/>
<proteinExistence type="inferred from homology"/>
<keyword evidence="9" id="KW-1185">Reference proteome</keyword>
<name>A0A2S7K3T2_9PROT</name>
<dbReference type="GO" id="GO:0015074">
    <property type="term" value="P:DNA integration"/>
    <property type="evidence" value="ECO:0007669"/>
    <property type="project" value="UniProtKB-KW"/>
</dbReference>
<keyword evidence="2" id="KW-0229">DNA integration</keyword>
<protein>
    <recommendedName>
        <fullName evidence="10">Integrase</fullName>
    </recommendedName>
</protein>
<dbReference type="InterPro" id="IPR053876">
    <property type="entry name" value="Phage_int_M"/>
</dbReference>
<evidence type="ECO:0000313" key="8">
    <source>
        <dbReference type="EMBL" id="PQA87159.1"/>
    </source>
</evidence>
<dbReference type="InterPro" id="IPR002104">
    <property type="entry name" value="Integrase_catalytic"/>
</dbReference>
<feature type="domain" description="Core-binding (CB)" evidence="7">
    <location>
        <begin position="86"/>
        <end position="165"/>
    </location>
</feature>
<dbReference type="EMBL" id="PJCH01000010">
    <property type="protein sequence ID" value="PQA87159.1"/>
    <property type="molecule type" value="Genomic_DNA"/>
</dbReference>
<evidence type="ECO:0000256" key="3">
    <source>
        <dbReference type="ARBA" id="ARBA00023125"/>
    </source>
</evidence>
<dbReference type="InterPro" id="IPR025166">
    <property type="entry name" value="Integrase_DNA_bind_dom"/>
</dbReference>
<evidence type="ECO:0000259" key="7">
    <source>
        <dbReference type="PROSITE" id="PS51900"/>
    </source>
</evidence>
<comment type="similarity">
    <text evidence="1">Belongs to the 'phage' integrase family.</text>
</comment>
<gene>
    <name evidence="8" type="ORF">CW354_14060</name>
</gene>
<evidence type="ECO:0000256" key="1">
    <source>
        <dbReference type="ARBA" id="ARBA00008857"/>
    </source>
</evidence>
<dbReference type="SUPFAM" id="SSF56349">
    <property type="entry name" value="DNA breaking-rejoining enzymes"/>
    <property type="match status" value="1"/>
</dbReference>
<evidence type="ECO:0000256" key="2">
    <source>
        <dbReference type="ARBA" id="ARBA00022908"/>
    </source>
</evidence>
<dbReference type="OrthoDB" id="9795573at2"/>
<dbReference type="PROSITE" id="PS51898">
    <property type="entry name" value="TYR_RECOMBINASE"/>
    <property type="match status" value="1"/>
</dbReference>
<evidence type="ECO:0000256" key="5">
    <source>
        <dbReference type="PROSITE-ProRule" id="PRU01248"/>
    </source>
</evidence>
<dbReference type="GO" id="GO:0003677">
    <property type="term" value="F:DNA binding"/>
    <property type="evidence" value="ECO:0007669"/>
    <property type="project" value="UniProtKB-UniRule"/>
</dbReference>
<evidence type="ECO:0000259" key="6">
    <source>
        <dbReference type="PROSITE" id="PS51898"/>
    </source>
</evidence>
<dbReference type="InterPro" id="IPR013762">
    <property type="entry name" value="Integrase-like_cat_sf"/>
</dbReference>
<evidence type="ECO:0008006" key="10">
    <source>
        <dbReference type="Google" id="ProtNLM"/>
    </source>
</evidence>
<dbReference type="Pfam" id="PF22022">
    <property type="entry name" value="Phage_int_M"/>
    <property type="match status" value="1"/>
</dbReference>
<dbReference type="CDD" id="cd00796">
    <property type="entry name" value="INT_Rci_Hp1_C"/>
    <property type="match status" value="1"/>
</dbReference>
<dbReference type="InterPro" id="IPR044068">
    <property type="entry name" value="CB"/>
</dbReference>
<keyword evidence="3 5" id="KW-0238">DNA-binding</keyword>
<evidence type="ECO:0000256" key="4">
    <source>
        <dbReference type="ARBA" id="ARBA00023172"/>
    </source>
</evidence>
<dbReference type="PANTHER" id="PTHR30629">
    <property type="entry name" value="PROPHAGE INTEGRASE"/>
    <property type="match status" value="1"/>
</dbReference>
<dbReference type="GO" id="GO:0006310">
    <property type="term" value="P:DNA recombination"/>
    <property type="evidence" value="ECO:0007669"/>
    <property type="project" value="UniProtKB-KW"/>
</dbReference>
<dbReference type="InterPro" id="IPR050808">
    <property type="entry name" value="Phage_Integrase"/>
</dbReference>
<dbReference type="PANTHER" id="PTHR30629:SF2">
    <property type="entry name" value="PROPHAGE INTEGRASE INTS-RELATED"/>
    <property type="match status" value="1"/>
</dbReference>
<dbReference type="Gene3D" id="3.30.160.390">
    <property type="entry name" value="Integrase, DNA-binding domain"/>
    <property type="match status" value="1"/>
</dbReference>
<keyword evidence="4" id="KW-0233">DNA recombination</keyword>
<dbReference type="PROSITE" id="PS51900">
    <property type="entry name" value="CB"/>
    <property type="match status" value="1"/>
</dbReference>